<name>A0A1U7PXY3_9FLAO</name>
<dbReference type="AlphaFoldDB" id="A0A1U7PXY3"/>
<dbReference type="OrthoDB" id="1454043at2"/>
<keyword evidence="2" id="KW-1185">Reference proteome</keyword>
<accession>A0A1U7PXY3</accession>
<dbReference type="RefSeq" id="WP_076783013.1">
    <property type="nucleotide sequence ID" value="NZ_FTPU01000013.1"/>
</dbReference>
<reference evidence="2" key="1">
    <citation type="submission" date="2016-10" db="EMBL/GenBank/DDBJ databases">
        <authorList>
            <person name="Varghese N."/>
            <person name="Submissions S."/>
        </authorList>
    </citation>
    <scope>NUCLEOTIDE SEQUENCE [LARGE SCALE GENOMIC DNA]</scope>
    <source>
        <strain evidence="2">DSM 19482</strain>
    </source>
</reference>
<proteinExistence type="predicted"/>
<dbReference type="Proteomes" id="UP000187261">
    <property type="component" value="Unassembled WGS sequence"/>
</dbReference>
<gene>
    <name evidence="1" type="ORF">SAMN05660493_01507</name>
</gene>
<dbReference type="STRING" id="1121284.SAMN05660493_01507"/>
<dbReference type="EMBL" id="FTPU01000013">
    <property type="protein sequence ID" value="SIT96812.1"/>
    <property type="molecule type" value="Genomic_DNA"/>
</dbReference>
<sequence length="141" mass="16995">MKIEYLKLYWCKIRVYDDRGRAYGIKECKIWDDLQFNLISKYRWYFDYRAALLKVQYPKCEVEIKTGSKEPNKKTVQDFLKDKITGKKRMITKLSNEIKFHKNWLIANNIFGIDGDDGRLEKAKIKLQKYIQELQELETTI</sequence>
<evidence type="ECO:0000313" key="1">
    <source>
        <dbReference type="EMBL" id="SIT96812.1"/>
    </source>
</evidence>
<evidence type="ECO:0000313" key="2">
    <source>
        <dbReference type="Proteomes" id="UP000187261"/>
    </source>
</evidence>
<protein>
    <submittedName>
        <fullName evidence="1">Uncharacterized protein</fullName>
    </submittedName>
</protein>
<organism evidence="1 2">
    <name type="scientific">Epilithonimonas bovis DSM 19482</name>
    <dbReference type="NCBI Taxonomy" id="1121284"/>
    <lineage>
        <taxon>Bacteria</taxon>
        <taxon>Pseudomonadati</taxon>
        <taxon>Bacteroidota</taxon>
        <taxon>Flavobacteriia</taxon>
        <taxon>Flavobacteriales</taxon>
        <taxon>Weeksellaceae</taxon>
        <taxon>Chryseobacterium group</taxon>
        <taxon>Epilithonimonas</taxon>
    </lineage>
</organism>